<dbReference type="SUPFAM" id="SSF57802">
    <property type="entry name" value="Rubredoxin-like"/>
    <property type="match status" value="1"/>
</dbReference>
<reference evidence="5" key="1">
    <citation type="submission" date="2019-03" db="EMBL/GenBank/DDBJ databases">
        <authorList>
            <person name="Mank J."/>
            <person name="Almeida P."/>
        </authorList>
    </citation>
    <scope>NUCLEOTIDE SEQUENCE</scope>
    <source>
        <strain evidence="5">78183</strain>
    </source>
</reference>
<dbReference type="AlphaFoldDB" id="A0A6N2NJX4"/>
<dbReference type="Pfam" id="PF04578">
    <property type="entry name" value="DUF594"/>
    <property type="match status" value="1"/>
</dbReference>
<name>A0A6N2NJX4_SALVM</name>
<dbReference type="InterPro" id="IPR058923">
    <property type="entry name" value="RCC1-like_dom"/>
</dbReference>
<feature type="repeat" description="RCC1" evidence="2">
    <location>
        <begin position="324"/>
        <end position="379"/>
    </location>
</feature>
<dbReference type="Gene3D" id="2.130.10.30">
    <property type="entry name" value="Regulator of chromosome condensation 1/beta-lactamase-inhibitor protein II"/>
    <property type="match status" value="3"/>
</dbReference>
<dbReference type="PANTHER" id="PTHR22870:SF466">
    <property type="entry name" value="ANKYRIN REPEAT-CONTAINING PROTEIN"/>
    <property type="match status" value="1"/>
</dbReference>
<evidence type="ECO:0000313" key="5">
    <source>
        <dbReference type="EMBL" id="VFU65657.1"/>
    </source>
</evidence>
<feature type="repeat" description="RCC1" evidence="2">
    <location>
        <begin position="185"/>
        <end position="237"/>
    </location>
</feature>
<dbReference type="Pfam" id="PF25390">
    <property type="entry name" value="WD40_RLD"/>
    <property type="match status" value="1"/>
</dbReference>
<feature type="domain" description="Rubredoxin-like" evidence="4">
    <location>
        <begin position="505"/>
        <end position="533"/>
    </location>
</feature>
<sequence>MEEAKRDEEESKQQQIWSWGAGTEGQLGTGKLEDEYLPQLLHLPFLSSAGSISTLACGGAHAIALTSVGKVFTWGRGTTGQLGHGEMLNSLHPKPVITHVSAGWSHSGFVSDIGLLFTCGDGSFGQLGLGDYRSQSTPVKVDYFANNFVNQIACGMRHSLVLLMGNCSGKPLPSFLIQRYICATMKSSLWLVLERGQLGSRDKIKSVNLPQVTCGLEDVQIVSISANGDHSAAISADGHLYTWGRGFAGAADANLPQLSLSSLRCQLLLDGIMAYCDEEVLMLGGNYHGGLCDLEKMSAVKHRSGLDGVKVVKIAAGAEHSALVTGKTWGWGEHGQLGLGNTNDQTIPQTVSLSPDIQNKEASLTVYCGSGFTFAIRSLSVNPDRGHSSCLFCNDLLYNNAIKKYLQGIESSTPDETKKKRKGRSPAKMAVQLHAPTRLQATKTLPLPSLLGPNGNNVGLKGPADRFALKSSFFSPSLHLLIASYNQKQSLASAAPRFSMRAATKQAYICRDCGYIYNDRKPFDRLPDNYFCPGSVGDVLEDDPVGRLKGNAIQASAKGKNIQAFAASIVEGHYYQVCGFYTFENRYTNSIVAHEAVIDLKSDTKVTRIDPITPPIPRHYFNFIDFAHLMTTGRRSVVLTGKPNLASTVASLWYVNPEIQEILPYKHYYKDIPVEVHQLPPTTNTLTIDQQLKENRKTIKEILCMDPYRYKRWEMIEEVWLEMLTHAAAQCPWKEHAHALRRGGELLTHVSFLMLHLAKTTNTR</sequence>
<dbReference type="PROSITE" id="PS50903">
    <property type="entry name" value="RUBREDOXIN_LIKE"/>
    <property type="match status" value="1"/>
</dbReference>
<dbReference type="InterPro" id="IPR000408">
    <property type="entry name" value="Reg_chr_condens"/>
</dbReference>
<dbReference type="InterPro" id="IPR009091">
    <property type="entry name" value="RCC1/BLIP-II"/>
</dbReference>
<dbReference type="PANTHER" id="PTHR22870">
    <property type="entry name" value="REGULATOR OF CHROMOSOME CONDENSATION"/>
    <property type="match status" value="1"/>
</dbReference>
<feature type="region of interest" description="Disordered" evidence="3">
    <location>
        <begin position="1"/>
        <end position="22"/>
    </location>
</feature>
<proteinExistence type="predicted"/>
<dbReference type="InterPro" id="IPR051210">
    <property type="entry name" value="Ub_ligase/GEF_domain"/>
</dbReference>
<feature type="repeat" description="RCC1" evidence="2">
    <location>
        <begin position="69"/>
        <end position="113"/>
    </location>
</feature>
<dbReference type="InterPro" id="IPR024934">
    <property type="entry name" value="Rubredoxin-like_dom"/>
</dbReference>
<feature type="compositionally biased region" description="Basic and acidic residues" evidence="3">
    <location>
        <begin position="1"/>
        <end position="12"/>
    </location>
</feature>
<feature type="repeat" description="RCC1" evidence="2">
    <location>
        <begin position="14"/>
        <end position="68"/>
    </location>
</feature>
<accession>A0A6N2NJX4</accession>
<dbReference type="PRINTS" id="PR00633">
    <property type="entry name" value="RCCNDNSATION"/>
</dbReference>
<evidence type="ECO:0000256" key="2">
    <source>
        <dbReference type="PROSITE-ProRule" id="PRU00235"/>
    </source>
</evidence>
<evidence type="ECO:0000256" key="1">
    <source>
        <dbReference type="ARBA" id="ARBA00022737"/>
    </source>
</evidence>
<evidence type="ECO:0000259" key="4">
    <source>
        <dbReference type="PROSITE" id="PS50903"/>
    </source>
</evidence>
<keyword evidence="1" id="KW-0677">Repeat</keyword>
<dbReference type="PROSITE" id="PS50012">
    <property type="entry name" value="RCC1_3"/>
    <property type="match status" value="5"/>
</dbReference>
<feature type="repeat" description="RCC1" evidence="2">
    <location>
        <begin position="114"/>
        <end position="165"/>
    </location>
</feature>
<dbReference type="GO" id="GO:0005506">
    <property type="term" value="F:iron ion binding"/>
    <property type="evidence" value="ECO:0007669"/>
    <property type="project" value="InterPro"/>
</dbReference>
<protein>
    <recommendedName>
        <fullName evidence="4">Rubredoxin-like domain-containing protein</fullName>
    </recommendedName>
</protein>
<dbReference type="InterPro" id="IPR007658">
    <property type="entry name" value="DUF594"/>
</dbReference>
<evidence type="ECO:0000256" key="3">
    <source>
        <dbReference type="SAM" id="MobiDB-lite"/>
    </source>
</evidence>
<gene>
    <name evidence="5" type="ORF">SVIM_LOCUS504101</name>
</gene>
<dbReference type="EMBL" id="CAADRP010002296">
    <property type="protein sequence ID" value="VFU65657.1"/>
    <property type="molecule type" value="Genomic_DNA"/>
</dbReference>
<dbReference type="Pfam" id="PF00415">
    <property type="entry name" value="RCC1"/>
    <property type="match status" value="1"/>
</dbReference>
<dbReference type="Gene3D" id="2.20.28.10">
    <property type="match status" value="1"/>
</dbReference>
<dbReference type="PROSITE" id="PS00626">
    <property type="entry name" value="RCC1_2"/>
    <property type="match status" value="1"/>
</dbReference>
<organism evidence="5">
    <name type="scientific">Salix viminalis</name>
    <name type="common">Common osier</name>
    <name type="synonym">Basket willow</name>
    <dbReference type="NCBI Taxonomy" id="40686"/>
    <lineage>
        <taxon>Eukaryota</taxon>
        <taxon>Viridiplantae</taxon>
        <taxon>Streptophyta</taxon>
        <taxon>Embryophyta</taxon>
        <taxon>Tracheophyta</taxon>
        <taxon>Spermatophyta</taxon>
        <taxon>Magnoliopsida</taxon>
        <taxon>eudicotyledons</taxon>
        <taxon>Gunneridae</taxon>
        <taxon>Pentapetalae</taxon>
        <taxon>rosids</taxon>
        <taxon>fabids</taxon>
        <taxon>Malpighiales</taxon>
        <taxon>Salicaceae</taxon>
        <taxon>Saliceae</taxon>
        <taxon>Salix</taxon>
    </lineage>
</organism>
<dbReference type="SUPFAM" id="SSF50985">
    <property type="entry name" value="RCC1/BLIP-II"/>
    <property type="match status" value="2"/>
</dbReference>